<dbReference type="RefSeq" id="WP_377360424.1">
    <property type="nucleotide sequence ID" value="NZ_JBHTCM010000022.1"/>
</dbReference>
<gene>
    <name evidence="1" type="ORF">ACFQPS_17085</name>
</gene>
<dbReference type="InterPro" id="IPR010982">
    <property type="entry name" value="Lambda_DNA-bd_dom_sf"/>
</dbReference>
<keyword evidence="2" id="KW-1185">Reference proteome</keyword>
<accession>A0ABW2KXV3</accession>
<dbReference type="EMBL" id="JBHTCM010000022">
    <property type="protein sequence ID" value="MFC7334882.1"/>
    <property type="molecule type" value="Genomic_DNA"/>
</dbReference>
<dbReference type="Gene3D" id="1.10.260.40">
    <property type="entry name" value="lambda repressor-like DNA-binding domains"/>
    <property type="match status" value="1"/>
</dbReference>
<proteinExistence type="predicted"/>
<organism evidence="1 2">
    <name type="scientific">Rhodocista pekingensis</name>
    <dbReference type="NCBI Taxonomy" id="201185"/>
    <lineage>
        <taxon>Bacteria</taxon>
        <taxon>Pseudomonadati</taxon>
        <taxon>Pseudomonadota</taxon>
        <taxon>Alphaproteobacteria</taxon>
        <taxon>Rhodospirillales</taxon>
        <taxon>Azospirillaceae</taxon>
        <taxon>Rhodocista</taxon>
    </lineage>
</organism>
<dbReference type="InterPro" id="IPR001387">
    <property type="entry name" value="Cro/C1-type_HTH"/>
</dbReference>
<dbReference type="SUPFAM" id="SSF47413">
    <property type="entry name" value="lambda repressor-like DNA-binding domains"/>
    <property type="match status" value="1"/>
</dbReference>
<dbReference type="CDD" id="cd00093">
    <property type="entry name" value="HTH_XRE"/>
    <property type="match status" value="1"/>
</dbReference>
<evidence type="ECO:0000313" key="2">
    <source>
        <dbReference type="Proteomes" id="UP001596456"/>
    </source>
</evidence>
<reference evidence="2" key="1">
    <citation type="journal article" date="2019" name="Int. J. Syst. Evol. Microbiol.">
        <title>The Global Catalogue of Microorganisms (GCM) 10K type strain sequencing project: providing services to taxonomists for standard genome sequencing and annotation.</title>
        <authorList>
            <consortium name="The Broad Institute Genomics Platform"/>
            <consortium name="The Broad Institute Genome Sequencing Center for Infectious Disease"/>
            <person name="Wu L."/>
            <person name="Ma J."/>
        </authorList>
    </citation>
    <scope>NUCLEOTIDE SEQUENCE [LARGE SCALE GENOMIC DNA]</scope>
    <source>
        <strain evidence="2">CGMCC 1.16275</strain>
    </source>
</reference>
<evidence type="ECO:0000313" key="1">
    <source>
        <dbReference type="EMBL" id="MFC7334882.1"/>
    </source>
</evidence>
<comment type="caution">
    <text evidence="1">The sequence shown here is derived from an EMBL/GenBank/DDBJ whole genome shotgun (WGS) entry which is preliminary data.</text>
</comment>
<dbReference type="Proteomes" id="UP001596456">
    <property type="component" value="Unassembled WGS sequence"/>
</dbReference>
<protein>
    <recommendedName>
        <fullName evidence="3">HTH cro/C1-type domain-containing protein</fullName>
    </recommendedName>
</protein>
<evidence type="ECO:0008006" key="3">
    <source>
        <dbReference type="Google" id="ProtNLM"/>
    </source>
</evidence>
<name>A0ABW2KXV3_9PROT</name>
<sequence length="217" mass="23533">MDVLETPQALDGLPRRIAQLLDLFPTRRMAATVAGISTDQLTRYAQGRSSPPFEVLARLARDRAVSLDWLASGSGEMRLDRRLAEADPGLALLGLLPSEEPGWYRPRILAPRLPAPTGVPTAPVAVMAADDALAPEGVRSGFICYGSVGGELVEGDLLFAERSDGLCALRRFEGVVGGVLRLARYDPADPRRLPMMEAVGEERIARLAPILKIRRKL</sequence>